<evidence type="ECO:0000313" key="4">
    <source>
        <dbReference type="Proteomes" id="UP000604825"/>
    </source>
</evidence>
<feature type="region of interest" description="Disordered" evidence="2">
    <location>
        <begin position="72"/>
        <end position="157"/>
    </location>
</feature>
<dbReference type="OrthoDB" id="689209at2759"/>
<dbReference type="Proteomes" id="UP000604825">
    <property type="component" value="Unassembled WGS sequence"/>
</dbReference>
<accession>A0A811MS98</accession>
<keyword evidence="4" id="KW-1185">Reference proteome</keyword>
<evidence type="ECO:0000313" key="3">
    <source>
        <dbReference type="EMBL" id="CAD6211992.1"/>
    </source>
</evidence>
<sequence length="231" mass="25674">MAGDVPGLEGTPGRLAALQQLPPGGDSAFSPAAPIISSRLLAVRDRIRKRRDDDDDDMMLFILPALHLLDSSGERERSEGRERKQRHTSKLSGAENEVGAIIPNLRSEGEEGDASVQPTEEEEAASFEATSVPRSVDVASRNRDEKEPKRQRKSGNIEGLLERYLDMRIKQAEDEAAQLAKEKEISQGSDFSIKICISVLNTLEVTQVEKAKAYEVFKNPDNRQKNFECLR</sequence>
<protein>
    <submittedName>
        <fullName evidence="3">Uncharacterized protein</fullName>
    </submittedName>
</protein>
<comment type="caution">
    <text evidence="3">The sequence shown here is derived from an EMBL/GenBank/DDBJ whole genome shotgun (WGS) entry which is preliminary data.</text>
</comment>
<name>A0A811MS98_9POAL</name>
<reference evidence="3" key="1">
    <citation type="submission" date="2020-10" db="EMBL/GenBank/DDBJ databases">
        <authorList>
            <person name="Han B."/>
            <person name="Lu T."/>
            <person name="Zhao Q."/>
            <person name="Huang X."/>
            <person name="Zhao Y."/>
        </authorList>
    </citation>
    <scope>NUCLEOTIDE SEQUENCE</scope>
</reference>
<gene>
    <name evidence="3" type="ORF">NCGR_LOCUS7800</name>
</gene>
<evidence type="ECO:0000256" key="1">
    <source>
        <dbReference type="SAM" id="Coils"/>
    </source>
</evidence>
<organism evidence="3 4">
    <name type="scientific">Miscanthus lutarioriparius</name>
    <dbReference type="NCBI Taxonomy" id="422564"/>
    <lineage>
        <taxon>Eukaryota</taxon>
        <taxon>Viridiplantae</taxon>
        <taxon>Streptophyta</taxon>
        <taxon>Embryophyta</taxon>
        <taxon>Tracheophyta</taxon>
        <taxon>Spermatophyta</taxon>
        <taxon>Magnoliopsida</taxon>
        <taxon>Liliopsida</taxon>
        <taxon>Poales</taxon>
        <taxon>Poaceae</taxon>
        <taxon>PACMAD clade</taxon>
        <taxon>Panicoideae</taxon>
        <taxon>Andropogonodae</taxon>
        <taxon>Andropogoneae</taxon>
        <taxon>Saccharinae</taxon>
        <taxon>Miscanthus</taxon>
    </lineage>
</organism>
<dbReference type="PANTHER" id="PTHR34395:SF15">
    <property type="entry name" value="OS09G0292400 PROTEIN"/>
    <property type="match status" value="1"/>
</dbReference>
<feature type="region of interest" description="Disordered" evidence="2">
    <location>
        <begin position="1"/>
        <end position="32"/>
    </location>
</feature>
<evidence type="ECO:0000256" key="2">
    <source>
        <dbReference type="SAM" id="MobiDB-lite"/>
    </source>
</evidence>
<dbReference type="EMBL" id="CAJGYO010000002">
    <property type="protein sequence ID" value="CAD6211992.1"/>
    <property type="molecule type" value="Genomic_DNA"/>
</dbReference>
<dbReference type="AlphaFoldDB" id="A0A811MS98"/>
<keyword evidence="1" id="KW-0175">Coiled coil</keyword>
<feature type="compositionally biased region" description="Basic and acidic residues" evidence="2">
    <location>
        <begin position="72"/>
        <end position="82"/>
    </location>
</feature>
<feature type="coiled-coil region" evidence="1">
    <location>
        <begin position="162"/>
        <end position="189"/>
    </location>
</feature>
<dbReference type="PANTHER" id="PTHR34395">
    <property type="entry name" value="OS11G0427500 PROTEIN"/>
    <property type="match status" value="1"/>
</dbReference>
<proteinExistence type="predicted"/>